<name>A0ABM8RHI7_9BACT</name>
<keyword evidence="3" id="KW-1185">Reference proteome</keyword>
<evidence type="ECO:0000313" key="3">
    <source>
        <dbReference type="Proteomes" id="UP000675880"/>
    </source>
</evidence>
<sequence length="914" mass="101297">MYLKPWYKVVTPREDLREGRPLDASEFAVHLDHVREGRAPGDYQDPVRFFERTFLAKNLGTLAAGVVRRLSGIKVETSPVYNLTTQFGGGKTHALTLLYHLARGGRAASSWKSVPSILEAAGVKTAPEAAVAVFVGTEFDAITGRGAKNGEPVRHTPWGEIAFQLAGTDGFAVVAKHDEQRTAPSAEVIRQFLPKDRPALILLDELLNFMGRNRKSGLTAQLYAFVQNLSEEARAQDRVVLAVSLPSLLDEMTPDDEADFDRFQKLLDRLGKAMIMSAESETSEIIRRRLFEWGGIPDEGRKTAGEYAEWVLAHRNQVPQWFPVDKAKEIFADTYPFHPTLLSVFERKWQALPRFQQTRGILRLLALWVSHAYQAGFKGAHKDPLIGMGTAPLDDPMFRSAVFEQLGGAQLEGAVTTDICGAKGSHSLRLDKEAVDTIRKARLHQKVSTVVFFESNGGQTKTEATLPEIRLAVAEPDLDIGNIETALETLTDTCYFLSAEKNRYRFSLSPNLNKLLSDRRASIQPSRVEDRIRAEVQKIFREGNGVDRIFFPDKSSLITDRAVLALVVLPPDRAISDQGTRTFIDTATREHGTSSRTFKSALLWAVPEGPNALRDDARKVLAWEDLEDEQSELRLDEGQSRQLSENLKKAQRDIKETVWRTYKNVMLLGKDNDWKTVDFGLVHSSAADTLVTLILKRLRQDGDIADGVSPNFLTRNWSPAFKEWSTKSIRDAFFASPQFPRLLNGEVIKDTIVRGVENGMLAYVGKKTDGSYFPFHWQASLGSQDIEISDDMYVIQQELAEAYKAGKTAPSSPTPTSPAPGAPSTGLSSITGSTPAGPDSTGATLSNITWSGEIPSQKWMNFYTKVLSKFAAGMDLKLTLKVEVNSATGIPTQKVEETKVALRELGLSDKVDAD</sequence>
<gene>
    <name evidence="2" type="ORF">NSPZN2_30288</name>
</gene>
<dbReference type="Pfam" id="PF04465">
    <property type="entry name" value="DUF499"/>
    <property type="match status" value="1"/>
</dbReference>
<evidence type="ECO:0000313" key="2">
    <source>
        <dbReference type="EMBL" id="CAE6753472.1"/>
    </source>
</evidence>
<protein>
    <submittedName>
        <fullName evidence="2">AAA family ATPase</fullName>
    </submittedName>
</protein>
<reference evidence="2 3" key="1">
    <citation type="submission" date="2021-02" db="EMBL/GenBank/DDBJ databases">
        <authorList>
            <person name="Han P."/>
        </authorList>
    </citation>
    <scope>NUCLEOTIDE SEQUENCE [LARGE SCALE GENOMIC DNA]</scope>
    <source>
        <strain evidence="2">Candidatus Nitrospira sp. ZN2</strain>
    </source>
</reference>
<dbReference type="InterPro" id="IPR007555">
    <property type="entry name" value="DUF499"/>
</dbReference>
<comment type="caution">
    <text evidence="2">The sequence shown here is derived from an EMBL/GenBank/DDBJ whole genome shotgun (WGS) entry which is preliminary data.</text>
</comment>
<dbReference type="EMBL" id="CAJNBJ010000016">
    <property type="protein sequence ID" value="CAE6753472.1"/>
    <property type="molecule type" value="Genomic_DNA"/>
</dbReference>
<dbReference type="Proteomes" id="UP000675880">
    <property type="component" value="Unassembled WGS sequence"/>
</dbReference>
<feature type="region of interest" description="Disordered" evidence="1">
    <location>
        <begin position="805"/>
        <end position="844"/>
    </location>
</feature>
<organism evidence="2 3">
    <name type="scientific">Nitrospira defluvii</name>
    <dbReference type="NCBI Taxonomy" id="330214"/>
    <lineage>
        <taxon>Bacteria</taxon>
        <taxon>Pseudomonadati</taxon>
        <taxon>Nitrospirota</taxon>
        <taxon>Nitrospiria</taxon>
        <taxon>Nitrospirales</taxon>
        <taxon>Nitrospiraceae</taxon>
        <taxon>Nitrospira</taxon>
    </lineage>
</organism>
<dbReference type="RefSeq" id="WP_213042468.1">
    <property type="nucleotide sequence ID" value="NZ_CAJNBJ010000016.1"/>
</dbReference>
<evidence type="ECO:0000256" key="1">
    <source>
        <dbReference type="SAM" id="MobiDB-lite"/>
    </source>
</evidence>
<proteinExistence type="predicted"/>
<accession>A0ABM8RHI7</accession>
<feature type="compositionally biased region" description="Pro residues" evidence="1">
    <location>
        <begin position="812"/>
        <end position="821"/>
    </location>
</feature>